<dbReference type="EMBL" id="BNJF01000001">
    <property type="protein sequence ID" value="GHO43379.1"/>
    <property type="molecule type" value="Genomic_DNA"/>
</dbReference>
<keyword evidence="6" id="KW-1185">Reference proteome</keyword>
<dbReference type="InterPro" id="IPR002747">
    <property type="entry name" value="SAM_OH_AdoTrfase"/>
</dbReference>
<evidence type="ECO:0000256" key="1">
    <source>
        <dbReference type="ARBA" id="ARBA00022691"/>
    </source>
</evidence>
<dbReference type="PIRSF" id="PIRSF006779">
    <property type="entry name" value="UCP006779"/>
    <property type="match status" value="1"/>
</dbReference>
<organism evidence="5 6">
    <name type="scientific">Ktedonospora formicarum</name>
    <dbReference type="NCBI Taxonomy" id="2778364"/>
    <lineage>
        <taxon>Bacteria</taxon>
        <taxon>Bacillati</taxon>
        <taxon>Chloroflexota</taxon>
        <taxon>Ktedonobacteria</taxon>
        <taxon>Ktedonobacterales</taxon>
        <taxon>Ktedonobacteraceae</taxon>
        <taxon>Ktedonospora</taxon>
    </lineage>
</organism>
<dbReference type="InterPro" id="IPR046469">
    <property type="entry name" value="SAM_HAT_N"/>
</dbReference>
<dbReference type="SUPFAM" id="SSF102522">
    <property type="entry name" value="Bacterial fluorinating enzyme, N-terminal domain"/>
    <property type="match status" value="1"/>
</dbReference>
<evidence type="ECO:0000259" key="3">
    <source>
        <dbReference type="Pfam" id="PF01887"/>
    </source>
</evidence>
<dbReference type="Gene3D" id="2.40.30.90">
    <property type="entry name" value="Bacterial fluorinating enzyme like"/>
    <property type="match status" value="1"/>
</dbReference>
<comment type="caution">
    <text evidence="5">The sequence shown here is derived from an EMBL/GenBank/DDBJ whole genome shotgun (WGS) entry which is preliminary data.</text>
</comment>
<dbReference type="Pfam" id="PF20257">
    <property type="entry name" value="SAM_HAT_C"/>
    <property type="match status" value="1"/>
</dbReference>
<sequence>MSIFQSSKPFITPAPVIVLMTDFGLKDGFVGVMKGVILTITPNARFIDTTHQVEPQQVAQGAWLLSSHYRYFPAGTIFLCVVDPGVGSDRRAIAVHAGDYYFVGPDNGLFSLILAELPFYQAVELTEPAYRLASVSSTFHGRDIFAPAAAHIAAGLPLEKLGPELEVSSLRRLGNLQAIREGDEVEASVIHIDHFGNIITSIPARMVPEWTSSPRAAVEFPELGVCVTERRKTFALSADASISQHPFFLEDSSGYILIAVQNGDAASALGIRRGHRVHMQL</sequence>
<accession>A0A8J3HTE7</accession>
<protein>
    <recommendedName>
        <fullName evidence="7">SAM-dependent chlorinase/fluorinase</fullName>
    </recommendedName>
</protein>
<dbReference type="AlphaFoldDB" id="A0A8J3HTE7"/>
<dbReference type="PANTHER" id="PTHR35092:SF1">
    <property type="entry name" value="CHLORINASE MJ1651"/>
    <property type="match status" value="1"/>
</dbReference>
<dbReference type="PANTHER" id="PTHR35092">
    <property type="entry name" value="CHLORINASE MJ1651"/>
    <property type="match status" value="1"/>
</dbReference>
<dbReference type="InterPro" id="IPR046470">
    <property type="entry name" value="SAM_HAT_C"/>
</dbReference>
<evidence type="ECO:0000313" key="6">
    <source>
        <dbReference type="Proteomes" id="UP000612362"/>
    </source>
</evidence>
<evidence type="ECO:0000256" key="2">
    <source>
        <dbReference type="ARBA" id="ARBA00024035"/>
    </source>
</evidence>
<gene>
    <name evidence="5" type="ORF">KSX_15420</name>
</gene>
<evidence type="ECO:0000259" key="4">
    <source>
        <dbReference type="Pfam" id="PF20257"/>
    </source>
</evidence>
<dbReference type="InterPro" id="IPR023227">
    <property type="entry name" value="SAM_OH_AdoTrfase_C_sf"/>
</dbReference>
<feature type="domain" description="S-adenosyl-l-methionine hydroxide adenosyltransferase C-terminal" evidence="4">
    <location>
        <begin position="188"/>
        <end position="277"/>
    </location>
</feature>
<evidence type="ECO:0008006" key="7">
    <source>
        <dbReference type="Google" id="ProtNLM"/>
    </source>
</evidence>
<reference evidence="5" key="1">
    <citation type="submission" date="2020-10" db="EMBL/GenBank/DDBJ databases">
        <title>Taxonomic study of unclassified bacteria belonging to the class Ktedonobacteria.</title>
        <authorList>
            <person name="Yabe S."/>
            <person name="Wang C.M."/>
            <person name="Zheng Y."/>
            <person name="Sakai Y."/>
            <person name="Cavaletti L."/>
            <person name="Monciardini P."/>
            <person name="Donadio S."/>
        </authorList>
    </citation>
    <scope>NUCLEOTIDE SEQUENCE</scope>
    <source>
        <strain evidence="5">SOSP1-1</strain>
    </source>
</reference>
<name>A0A8J3HTE7_9CHLR</name>
<keyword evidence="1" id="KW-0949">S-adenosyl-L-methionine</keyword>
<comment type="similarity">
    <text evidence="2">Belongs to the SAM hydrolase / SAM-dependent halogenase family.</text>
</comment>
<proteinExistence type="inferred from homology"/>
<evidence type="ECO:0000313" key="5">
    <source>
        <dbReference type="EMBL" id="GHO43379.1"/>
    </source>
</evidence>
<dbReference type="InterPro" id="IPR023228">
    <property type="entry name" value="SAM_OH_AdoTrfase_N_sf"/>
</dbReference>
<feature type="domain" description="S-adenosyl-l-methionine hydroxide adenosyltransferase N-terminal" evidence="3">
    <location>
        <begin position="17"/>
        <end position="162"/>
    </location>
</feature>
<dbReference type="SUPFAM" id="SSF101852">
    <property type="entry name" value="Bacterial fluorinating enzyme, C-terminal domain"/>
    <property type="match status" value="1"/>
</dbReference>
<dbReference type="Proteomes" id="UP000612362">
    <property type="component" value="Unassembled WGS sequence"/>
</dbReference>
<dbReference type="Gene3D" id="3.40.50.10790">
    <property type="entry name" value="S-adenosyl-l-methionine hydroxide adenosyltransferase, N-terminal"/>
    <property type="match status" value="1"/>
</dbReference>
<dbReference type="Pfam" id="PF01887">
    <property type="entry name" value="SAM_HAT_N"/>
    <property type="match status" value="1"/>
</dbReference>
<dbReference type="RefSeq" id="WP_220192855.1">
    <property type="nucleotide sequence ID" value="NZ_BNJF01000001.1"/>
</dbReference>